<feature type="compositionally biased region" description="Acidic residues" evidence="2">
    <location>
        <begin position="446"/>
        <end position="461"/>
    </location>
</feature>
<evidence type="ECO:0000313" key="5">
    <source>
        <dbReference type="Proteomes" id="UP000321518"/>
    </source>
</evidence>
<sequence>MAQDSSVLPARPQFKPAKSRSSIAHLPSLNNAASSLSLSSESKENPANTLTSSLDAGKRKKRAQSLGGEALEEARKRLRDGKGEEGLSLTAGTLELSPGKIERRKAQPRRSILKQRPSIHSSDSLQGNHTISFPTPGPTSNAARVAAWSEAHAQTTDLSALSAFSSAAGPSSKKARRSSLRPPAATESYDNSDASSASDEDDGDEDPNGSLDMDVTRFETTAAYDTEGRRYSVSHTRRVSFAPSAAVRTYTPDKPTADAQALAAAREAALAAALAAQTPSSSPASDDEDEDEELVDEGYEESEPSMEIAGDEPTLAFARHFAGTQIPVSVLEEDEDEPASSSTIATGAHQLFGTSAPAPGHPKPRFSEVASREDEDDEDVMRQLGFARGGKPRPSKVGGVAFVEEEGEREGNMEQDAEDGEDETGAMEMTVAIGGIVGQAVTAKDEQDDADSSSESGDSEAEVSMQLTSGDRTMDMTFATDIGAASERDVDEGMQDESAAAQDEDATAAMVEATVYGSILPPQPPAPAPPPRTTLFAPRPSIARSPSPFASITRATSAPPASPPKSPFRHRSPPKSPGRALSVPIGDVAIRSTTPTKSPFRQSMRERRMSSVSPGPQARSPRRILSANASPAPQPHARRSVSPAKLAYPPPSSLAAKPPPPQSPSITGRSRSRSRSRSASPVKPHQPPQQPNTPGRAVFQPRTLAPPMSAGRSPGGSLSLRALLSQPAQAATNARVDELRAAEGAGGADDDLNLTGSSYDASFSSSAATAEEAASRLPDSLDAFLVATGTHFADDEFFEVVNSESTAAKRRKSMAATARAGQDDEDDETKQVGGTKAVEPTFADMTVAAAVKSLFHQLYKSEQGGLLEGINQARQMLDDSEQRLRSGVVPQVFKDWANATDEAKAIMKTQFGQIKLNYLLSNKLEWKTRRIQNYDQVVDIMAQNLQFIQQDRAVLSEVQAQFEGVIPSLEARHAALLADLTAERSLDAELSSMSPEDVEMRENMLADSEEQEEQLNGNPEKGIPGRRPELDRIEQHLRSYRETFEKYSTEEQRLQAEIADLEERRRDKRTKTDLVRLQAEFEALQHLQGWRLEQFSTHHLAFRHCDEFLVGFELIPGTLDVVAAIFEPIQLPRKVQSALGTQVTAFLLSKMNDEVQRVLADGREPKDARALLRYVASRAGIARHIRHEVTLASLRYPTSFRLVSHNGSQADAVLEIDIDVFCAQSRQAFNVIVPLTAAEVLEAKALEDWAKGISASVRVRFGTDVNALALAQTVNERLEGGDGRGALVEAVDLAEEECDQVAA</sequence>
<feature type="compositionally biased region" description="Acidic residues" evidence="2">
    <location>
        <begin position="198"/>
        <end position="207"/>
    </location>
</feature>
<feature type="region of interest" description="Disordered" evidence="2">
    <location>
        <begin position="332"/>
        <end position="423"/>
    </location>
</feature>
<dbReference type="Pfam" id="PF18210">
    <property type="entry name" value="Knl1_RWD_C"/>
    <property type="match status" value="1"/>
</dbReference>
<feature type="region of interest" description="Disordered" evidence="2">
    <location>
        <begin position="165"/>
        <end position="237"/>
    </location>
</feature>
<proteinExistence type="predicted"/>
<dbReference type="GO" id="GO:1990758">
    <property type="term" value="P:mitotic sister chromatid biorientation"/>
    <property type="evidence" value="ECO:0007669"/>
    <property type="project" value="TreeGrafter"/>
</dbReference>
<feature type="region of interest" description="Disordered" evidence="2">
    <location>
        <begin position="1"/>
        <end position="148"/>
    </location>
</feature>
<feature type="compositionally biased region" description="Low complexity" evidence="2">
    <location>
        <begin position="271"/>
        <end position="284"/>
    </location>
</feature>
<feature type="domain" description="Spc7 kinetochore protein" evidence="3">
    <location>
        <begin position="767"/>
        <end position="1113"/>
    </location>
</feature>
<comment type="caution">
    <text evidence="4">The sequence shown here is derived from an EMBL/GenBank/DDBJ whole genome shotgun (WGS) entry which is preliminary data.</text>
</comment>
<dbReference type="PANTHER" id="PTHR28260">
    <property type="entry name" value="SPINDLE POLE BODY COMPONENT SPC105"/>
    <property type="match status" value="1"/>
</dbReference>
<keyword evidence="1" id="KW-0175">Coiled coil</keyword>
<feature type="compositionally biased region" description="Pro residues" evidence="2">
    <location>
        <begin position="648"/>
        <end position="663"/>
    </location>
</feature>
<feature type="compositionally biased region" description="Basic and acidic residues" evidence="2">
    <location>
        <begin position="72"/>
        <end position="85"/>
    </location>
</feature>
<feature type="region of interest" description="Disordered" evidence="2">
    <location>
        <begin position="1004"/>
        <end position="1027"/>
    </location>
</feature>
<evidence type="ECO:0000313" key="4">
    <source>
        <dbReference type="EMBL" id="GEM08649.1"/>
    </source>
</evidence>
<dbReference type="GO" id="GO:0007094">
    <property type="term" value="P:mitotic spindle assembly checkpoint signaling"/>
    <property type="evidence" value="ECO:0007669"/>
    <property type="project" value="TreeGrafter"/>
</dbReference>
<evidence type="ECO:0000256" key="1">
    <source>
        <dbReference type="SAM" id="Coils"/>
    </source>
</evidence>
<feature type="region of interest" description="Disordered" evidence="2">
    <location>
        <begin position="437"/>
        <end position="730"/>
    </location>
</feature>
<feature type="compositionally biased region" description="Low complexity" evidence="2">
    <location>
        <begin position="28"/>
        <end position="40"/>
    </location>
</feature>
<reference evidence="4 5" key="1">
    <citation type="submission" date="2019-07" db="EMBL/GenBank/DDBJ databases">
        <title>Rhodotorula toruloides NBRC10032 genome sequencing.</title>
        <authorList>
            <person name="Shida Y."/>
            <person name="Takaku H."/>
            <person name="Ogasawara W."/>
            <person name="Mori K."/>
        </authorList>
    </citation>
    <scope>NUCLEOTIDE SEQUENCE [LARGE SCALE GENOMIC DNA]</scope>
    <source>
        <strain evidence="4 5">NBRC10032</strain>
    </source>
</reference>
<dbReference type="InterPro" id="IPR013253">
    <property type="entry name" value="Spc7_domain"/>
</dbReference>
<feature type="compositionally biased region" description="Polar residues" evidence="2">
    <location>
        <begin position="591"/>
        <end position="601"/>
    </location>
</feature>
<feature type="compositionally biased region" description="Pro residues" evidence="2">
    <location>
        <begin position="521"/>
        <end position="532"/>
    </location>
</feature>
<organism evidence="4 5">
    <name type="scientific">Rhodotorula toruloides</name>
    <name type="common">Yeast</name>
    <name type="synonym">Rhodosporidium toruloides</name>
    <dbReference type="NCBI Taxonomy" id="5286"/>
    <lineage>
        <taxon>Eukaryota</taxon>
        <taxon>Fungi</taxon>
        <taxon>Dikarya</taxon>
        <taxon>Basidiomycota</taxon>
        <taxon>Pucciniomycotina</taxon>
        <taxon>Microbotryomycetes</taxon>
        <taxon>Sporidiobolales</taxon>
        <taxon>Sporidiobolaceae</taxon>
        <taxon>Rhodotorula</taxon>
    </lineage>
</organism>
<dbReference type="InterPro" id="IPR033338">
    <property type="entry name" value="Spc105/Spc7"/>
</dbReference>
<dbReference type="GO" id="GO:0000776">
    <property type="term" value="C:kinetochore"/>
    <property type="evidence" value="ECO:0007669"/>
    <property type="project" value="TreeGrafter"/>
</dbReference>
<feature type="compositionally biased region" description="Polar residues" evidence="2">
    <location>
        <begin position="118"/>
        <end position="142"/>
    </location>
</feature>
<dbReference type="GO" id="GO:0034501">
    <property type="term" value="P:protein localization to kinetochore"/>
    <property type="evidence" value="ECO:0007669"/>
    <property type="project" value="TreeGrafter"/>
</dbReference>
<feature type="compositionally biased region" description="Acidic residues" evidence="2">
    <location>
        <begin position="403"/>
        <end position="423"/>
    </location>
</feature>
<accession>A0A511KE46</accession>
<feature type="coiled-coil region" evidence="1">
    <location>
        <begin position="1030"/>
        <end position="1071"/>
    </location>
</feature>
<feature type="compositionally biased region" description="Low complexity" evidence="2">
    <location>
        <begin position="533"/>
        <end position="559"/>
    </location>
</feature>
<dbReference type="Proteomes" id="UP000321518">
    <property type="component" value="Unassembled WGS sequence"/>
</dbReference>
<dbReference type="SMART" id="SM00787">
    <property type="entry name" value="Spc7"/>
    <property type="match status" value="1"/>
</dbReference>
<feature type="region of interest" description="Disordered" evidence="2">
    <location>
        <begin position="809"/>
        <end position="832"/>
    </location>
</feature>
<protein>
    <submittedName>
        <fullName evidence="4">Chromosome segregation protein</fullName>
    </submittedName>
</protein>
<feature type="region of interest" description="Disordered" evidence="2">
    <location>
        <begin position="271"/>
        <end position="307"/>
    </location>
</feature>
<dbReference type="EMBL" id="BJWK01000006">
    <property type="protein sequence ID" value="GEM08649.1"/>
    <property type="molecule type" value="Genomic_DNA"/>
</dbReference>
<dbReference type="OrthoDB" id="5592879at2759"/>
<dbReference type="PANTHER" id="PTHR28260:SF1">
    <property type="entry name" value="SPINDLE POLE BODY COMPONENT SPC105"/>
    <property type="match status" value="1"/>
</dbReference>
<dbReference type="InterPro" id="IPR040850">
    <property type="entry name" value="Knl1_RWD_C"/>
</dbReference>
<gene>
    <name evidence="4" type="ORF">Rt10032_c06g2666</name>
</gene>
<name>A0A511KE46_RHOTO</name>
<evidence type="ECO:0000259" key="3">
    <source>
        <dbReference type="SMART" id="SM00787"/>
    </source>
</evidence>
<evidence type="ECO:0000256" key="2">
    <source>
        <dbReference type="SAM" id="MobiDB-lite"/>
    </source>
</evidence>
<dbReference type="Pfam" id="PF08317">
    <property type="entry name" value="Spc7"/>
    <property type="match status" value="1"/>
</dbReference>
<feature type="compositionally biased region" description="Acidic residues" evidence="2">
    <location>
        <begin position="285"/>
        <end position="304"/>
    </location>
</feature>